<dbReference type="SUPFAM" id="SSF110849">
    <property type="entry name" value="ParB/Sulfiredoxin"/>
    <property type="match status" value="1"/>
</dbReference>
<gene>
    <name evidence="1" type="ORF">QX233_20725</name>
</gene>
<protein>
    <submittedName>
        <fullName evidence="1">ParB/RepB/Spo0J family partition protein</fullName>
    </submittedName>
</protein>
<name>A0AAJ1VLP2_9FLAO</name>
<evidence type="ECO:0000313" key="1">
    <source>
        <dbReference type="EMBL" id="MDN4014898.1"/>
    </source>
</evidence>
<accession>A0AAJ1VLP2</accession>
<dbReference type="InterPro" id="IPR036086">
    <property type="entry name" value="ParB/Sulfiredoxin_sf"/>
</dbReference>
<proteinExistence type="predicted"/>
<organism evidence="1 2">
    <name type="scientific">Chryseobacterium gambrini</name>
    <dbReference type="NCBI Taxonomy" id="373672"/>
    <lineage>
        <taxon>Bacteria</taxon>
        <taxon>Pseudomonadati</taxon>
        <taxon>Bacteroidota</taxon>
        <taxon>Flavobacteriia</taxon>
        <taxon>Flavobacteriales</taxon>
        <taxon>Weeksellaceae</taxon>
        <taxon>Chryseobacterium group</taxon>
        <taxon>Chryseobacterium</taxon>
    </lineage>
</organism>
<dbReference type="RefSeq" id="WP_214590115.1">
    <property type="nucleotide sequence ID" value="NZ_JAUHGV010000040.1"/>
</dbReference>
<evidence type="ECO:0000313" key="2">
    <source>
        <dbReference type="Proteomes" id="UP001225933"/>
    </source>
</evidence>
<dbReference type="Proteomes" id="UP001225933">
    <property type="component" value="Unassembled WGS sequence"/>
</dbReference>
<dbReference type="Gene3D" id="3.90.1530.10">
    <property type="entry name" value="Conserved hypothetical protein from pyrococcus furiosus pfu- 392566-001, ParB domain"/>
    <property type="match status" value="1"/>
</dbReference>
<reference evidence="1" key="1">
    <citation type="submission" date="2023-06" db="EMBL/GenBank/DDBJ databases">
        <title>Two Chryseobacterium gambrini strains from China.</title>
        <authorList>
            <person name="Zeng J."/>
            <person name="Wu Y."/>
        </authorList>
    </citation>
    <scope>NUCLEOTIDE SEQUENCE</scope>
    <source>
        <strain evidence="1">SQ219</strain>
    </source>
</reference>
<comment type="caution">
    <text evidence="1">The sequence shown here is derived from an EMBL/GenBank/DDBJ whole genome shotgun (WGS) entry which is preliminary data.</text>
</comment>
<dbReference type="EMBL" id="JAUHGV010000040">
    <property type="protein sequence ID" value="MDN4014898.1"/>
    <property type="molecule type" value="Genomic_DNA"/>
</dbReference>
<dbReference type="AlphaFoldDB" id="A0AAJ1VLP2"/>
<sequence length="284" mass="32355">MSNTIQLFGQNYNVSYNYEDLKTISELQSYLTIADANRFKQLKADIEKNGINDPILYYTAANGIKLVVDGHVRLKACIDLKISNIPTKEINEDFETLLDIQFWMVKNQCQRRNLTQIHKIQLACLHEEKIQQAAKDNLVKAGKGNDVEKAVDTLLEIAKIANVGRTTVARYKKVVSSGLEDIIQKMITEDLSISSAYKQVQKSIKNELDKTIKTELQEETQVESETQESQEPQELQYVNDINAGTHLLRDNKVACFIVTKDKDKVKDIVSQQPNIKYAVFIIED</sequence>